<dbReference type="AlphaFoldDB" id="A0A4U5TRC4"/>
<keyword evidence="1" id="KW-0812">Transmembrane</keyword>
<protein>
    <recommendedName>
        <fullName evidence="4">Beta-carotene 15,15'-monooxygenase</fullName>
    </recommendedName>
</protein>
<evidence type="ECO:0000256" key="1">
    <source>
        <dbReference type="SAM" id="Phobius"/>
    </source>
</evidence>
<dbReference type="OrthoDB" id="709028at2"/>
<keyword evidence="1" id="KW-0472">Membrane</keyword>
<dbReference type="Proteomes" id="UP000306552">
    <property type="component" value="Unassembled WGS sequence"/>
</dbReference>
<dbReference type="EMBL" id="SWMU01000002">
    <property type="protein sequence ID" value="TKS56522.1"/>
    <property type="molecule type" value="Genomic_DNA"/>
</dbReference>
<feature type="transmembrane region" description="Helical" evidence="1">
    <location>
        <begin position="124"/>
        <end position="145"/>
    </location>
</feature>
<sequence length="204" mass="24201">MDELDLLKQDWKRQEKNLPRLKAEEIYTMMHKKSTSIVKWIFIISIAEFVFWLGIESLSFFETGHNLTQDMGLGTFYRISLVVNYTMIVIFIALFFRNYKKISTDDSVKGLMRNIIITRKTVKAYVWFNIVFFTISFMVTGYITIDKFTGSEPIKVKLLSLGFLFIVFLVFLLLIVGFYRLLYGILTRRLYKNYKVLKKIDRND</sequence>
<proteinExistence type="predicted"/>
<keyword evidence="3" id="KW-1185">Reference proteome</keyword>
<comment type="caution">
    <text evidence="2">The sequence shown here is derived from an EMBL/GenBank/DDBJ whole genome shotgun (WGS) entry which is preliminary data.</text>
</comment>
<feature type="transmembrane region" description="Helical" evidence="1">
    <location>
        <begin position="37"/>
        <end position="55"/>
    </location>
</feature>
<organism evidence="2 3">
    <name type="scientific">Mesohalobacter halotolerans</name>
    <dbReference type="NCBI Taxonomy" id="1883405"/>
    <lineage>
        <taxon>Bacteria</taxon>
        <taxon>Pseudomonadati</taxon>
        <taxon>Bacteroidota</taxon>
        <taxon>Flavobacteriia</taxon>
        <taxon>Flavobacteriales</taxon>
        <taxon>Flavobacteriaceae</taxon>
        <taxon>Mesohalobacter</taxon>
    </lineage>
</organism>
<dbReference type="RefSeq" id="WP_138931624.1">
    <property type="nucleotide sequence ID" value="NZ_SWMU01000002.1"/>
</dbReference>
<keyword evidence="1" id="KW-1133">Transmembrane helix</keyword>
<feature type="transmembrane region" description="Helical" evidence="1">
    <location>
        <begin position="157"/>
        <end position="182"/>
    </location>
</feature>
<evidence type="ECO:0008006" key="4">
    <source>
        <dbReference type="Google" id="ProtNLM"/>
    </source>
</evidence>
<name>A0A4U5TRC4_9FLAO</name>
<accession>A0A4U5TRC4</accession>
<feature type="transmembrane region" description="Helical" evidence="1">
    <location>
        <begin position="75"/>
        <end position="96"/>
    </location>
</feature>
<reference evidence="2 3" key="1">
    <citation type="submission" date="2019-04" db="EMBL/GenBank/DDBJ databases">
        <title>Psychroflexus halotolerans sp. nov., isolated from a marine solar saltern.</title>
        <authorList>
            <person name="Feng X."/>
        </authorList>
    </citation>
    <scope>NUCLEOTIDE SEQUENCE [LARGE SCALE GENOMIC DNA]</scope>
    <source>
        <strain evidence="2 3">WDS2C27</strain>
    </source>
</reference>
<gene>
    <name evidence="2" type="ORF">FCN74_05655</name>
</gene>
<evidence type="ECO:0000313" key="2">
    <source>
        <dbReference type="EMBL" id="TKS56522.1"/>
    </source>
</evidence>
<evidence type="ECO:0000313" key="3">
    <source>
        <dbReference type="Proteomes" id="UP000306552"/>
    </source>
</evidence>